<gene>
    <name evidence="1" type="ORF">DEAC_c15480</name>
</gene>
<evidence type="ECO:0000313" key="1">
    <source>
        <dbReference type="EMBL" id="KLU66880.1"/>
    </source>
</evidence>
<comment type="caution">
    <text evidence="1">The sequence shown here is derived from an EMBL/GenBank/DDBJ whole genome shotgun (WGS) entry which is preliminary data.</text>
</comment>
<reference evidence="1 2" key="1">
    <citation type="submission" date="2015-06" db="EMBL/GenBank/DDBJ databases">
        <title>Draft genome of the moderately acidophilic sulfate reducer Candidatus Desulfosporosinus acididurans strain M1.</title>
        <authorList>
            <person name="Poehlein A."/>
            <person name="Petzsch P."/>
            <person name="Johnson B.D."/>
            <person name="Schloemann M."/>
            <person name="Daniel R."/>
            <person name="Muehling M."/>
        </authorList>
    </citation>
    <scope>NUCLEOTIDE SEQUENCE [LARGE SCALE GENOMIC DNA]</scope>
    <source>
        <strain evidence="1 2">M1</strain>
    </source>
</reference>
<dbReference type="RefSeq" id="WP_083995961.1">
    <property type="nucleotide sequence ID" value="NZ_LDZY01000004.1"/>
</dbReference>
<dbReference type="Proteomes" id="UP000036356">
    <property type="component" value="Unassembled WGS sequence"/>
</dbReference>
<keyword evidence="2" id="KW-1185">Reference proteome</keyword>
<protein>
    <submittedName>
        <fullName evidence="1">Uncharacterized protein</fullName>
    </submittedName>
</protein>
<dbReference type="EMBL" id="LDZY01000004">
    <property type="protein sequence ID" value="KLU66880.1"/>
    <property type="molecule type" value="Genomic_DNA"/>
</dbReference>
<organism evidence="1 2">
    <name type="scientific">Desulfosporosinus acididurans</name>
    <dbReference type="NCBI Taxonomy" id="476652"/>
    <lineage>
        <taxon>Bacteria</taxon>
        <taxon>Bacillati</taxon>
        <taxon>Bacillota</taxon>
        <taxon>Clostridia</taxon>
        <taxon>Eubacteriales</taxon>
        <taxon>Desulfitobacteriaceae</taxon>
        <taxon>Desulfosporosinus</taxon>
    </lineage>
</organism>
<dbReference type="PATRIC" id="fig|476652.3.peg.1596"/>
<sequence>MLKDNPNKIWVVAKPFQANNPEYTQYNEVAEALSDFDDWTDDTENIAGCEVLFRGITLMQSFKGNVNGGLCEQIHPDCSVRKNLPNSEEILNCEECVTKLILDHVE</sequence>
<proteinExistence type="predicted"/>
<dbReference type="AlphaFoldDB" id="A0A0J1FTU5"/>
<name>A0A0J1FTU5_9FIRM</name>
<evidence type="ECO:0000313" key="2">
    <source>
        <dbReference type="Proteomes" id="UP000036356"/>
    </source>
</evidence>
<accession>A0A0J1FTU5</accession>